<evidence type="ECO:0000256" key="4">
    <source>
        <dbReference type="ARBA" id="ARBA00022741"/>
    </source>
</evidence>
<evidence type="ECO:0000256" key="6">
    <source>
        <dbReference type="ARBA" id="ARBA00022798"/>
    </source>
</evidence>
<reference evidence="14 15" key="1">
    <citation type="submission" date="2019-05" db="EMBL/GenBank/DDBJ databases">
        <title>Kocuria coralli sp. nov., a novel actinobacterium isolated from coral reef seawater.</title>
        <authorList>
            <person name="Li J."/>
        </authorList>
    </citation>
    <scope>NUCLEOTIDE SEQUENCE [LARGE SCALE GENOMIC DNA]</scope>
    <source>
        <strain evidence="14 15">SCSIO 13007</strain>
    </source>
</reference>
<evidence type="ECO:0000256" key="10">
    <source>
        <dbReference type="HAMAP-Rule" id="MF_00186"/>
    </source>
</evidence>
<feature type="binding site" evidence="10">
    <location>
        <position position="265"/>
    </location>
    <ligand>
        <name>glycerol</name>
        <dbReference type="ChEBI" id="CHEBI:17754"/>
    </ligand>
</feature>
<feature type="binding site" evidence="10">
    <location>
        <position position="266"/>
    </location>
    <ligand>
        <name>glycerol</name>
        <dbReference type="ChEBI" id="CHEBI:17754"/>
    </ligand>
</feature>
<dbReference type="GO" id="GO:0006072">
    <property type="term" value="P:glycerol-3-phosphate metabolic process"/>
    <property type="evidence" value="ECO:0007669"/>
    <property type="project" value="InterPro"/>
</dbReference>
<dbReference type="FunFam" id="3.30.420.40:FF:000008">
    <property type="entry name" value="Glycerol kinase"/>
    <property type="match status" value="1"/>
</dbReference>
<feature type="binding site" evidence="10">
    <location>
        <position position="432"/>
    </location>
    <ligand>
        <name>ADP</name>
        <dbReference type="ChEBI" id="CHEBI:456216"/>
    </ligand>
</feature>
<feature type="binding site" evidence="10">
    <location>
        <position position="287"/>
    </location>
    <ligand>
        <name>ATP</name>
        <dbReference type="ChEBI" id="CHEBI:30616"/>
    </ligand>
</feature>
<dbReference type="GO" id="GO:0005829">
    <property type="term" value="C:cytosol"/>
    <property type="evidence" value="ECO:0007669"/>
    <property type="project" value="UniProtKB-ARBA"/>
</dbReference>
<comment type="activity regulation">
    <text evidence="10">Inhibited by fructose 1,6-bisphosphate (FBP).</text>
</comment>
<feature type="binding site" evidence="10">
    <location>
        <position position="331"/>
    </location>
    <ligand>
        <name>ATP</name>
        <dbReference type="ChEBI" id="CHEBI:30616"/>
    </ligand>
</feature>
<dbReference type="Pfam" id="PF00370">
    <property type="entry name" value="FGGY_N"/>
    <property type="match status" value="1"/>
</dbReference>
<dbReference type="PIRSF" id="PIRSF000538">
    <property type="entry name" value="GlpK"/>
    <property type="match status" value="1"/>
</dbReference>
<feature type="binding site" evidence="10">
    <location>
        <position position="436"/>
    </location>
    <ligand>
        <name>ADP</name>
        <dbReference type="ChEBI" id="CHEBI:456216"/>
    </ligand>
</feature>
<dbReference type="OrthoDB" id="9805576at2"/>
<dbReference type="GO" id="GO:0004370">
    <property type="term" value="F:glycerol kinase activity"/>
    <property type="evidence" value="ECO:0007669"/>
    <property type="project" value="UniProtKB-UniRule"/>
</dbReference>
<dbReference type="NCBIfam" id="NF000756">
    <property type="entry name" value="PRK00047.1"/>
    <property type="match status" value="1"/>
</dbReference>
<accession>A0A5J5L298</accession>
<dbReference type="SUPFAM" id="SSF53067">
    <property type="entry name" value="Actin-like ATPase domain"/>
    <property type="match status" value="2"/>
</dbReference>
<dbReference type="FunFam" id="3.30.420.40:FF:000007">
    <property type="entry name" value="Glycerol kinase"/>
    <property type="match status" value="1"/>
</dbReference>
<evidence type="ECO:0000256" key="8">
    <source>
        <dbReference type="ARBA" id="ARBA00052101"/>
    </source>
</evidence>
<protein>
    <recommendedName>
        <fullName evidence="10">Glycerol kinase</fullName>
        <ecNumber evidence="10">2.7.1.30</ecNumber>
    </recommendedName>
    <alternativeName>
        <fullName evidence="10">ATP:glycerol 3-phosphotransferase</fullName>
    </alternativeName>
    <alternativeName>
        <fullName evidence="10">Glycerokinase</fullName>
        <shortName evidence="10">GK</shortName>
    </alternativeName>
</protein>
<dbReference type="PANTHER" id="PTHR10196:SF69">
    <property type="entry name" value="GLYCEROL KINASE"/>
    <property type="match status" value="1"/>
</dbReference>
<dbReference type="PANTHER" id="PTHR10196">
    <property type="entry name" value="SUGAR KINASE"/>
    <property type="match status" value="1"/>
</dbReference>
<evidence type="ECO:0000256" key="11">
    <source>
        <dbReference type="RuleBase" id="RU003733"/>
    </source>
</evidence>
<comment type="caution">
    <text evidence="14">The sequence shown here is derived from an EMBL/GenBank/DDBJ whole genome shotgun (WGS) entry which is preliminary data.</text>
</comment>
<evidence type="ECO:0000313" key="14">
    <source>
        <dbReference type="EMBL" id="KAA9395101.1"/>
    </source>
</evidence>
<feature type="binding site" evidence="10">
    <location>
        <position position="102"/>
    </location>
    <ligand>
        <name>glycerol</name>
        <dbReference type="ChEBI" id="CHEBI:17754"/>
    </ligand>
</feature>
<dbReference type="InterPro" id="IPR018484">
    <property type="entry name" value="FGGY_N"/>
</dbReference>
<evidence type="ECO:0000259" key="13">
    <source>
        <dbReference type="Pfam" id="PF02782"/>
    </source>
</evidence>
<comment type="similarity">
    <text evidence="2 10 11">Belongs to the FGGY kinase family.</text>
</comment>
<evidence type="ECO:0000256" key="2">
    <source>
        <dbReference type="ARBA" id="ARBA00009156"/>
    </source>
</evidence>
<dbReference type="Gene3D" id="3.30.420.40">
    <property type="match status" value="2"/>
</dbReference>
<dbReference type="InterPro" id="IPR000577">
    <property type="entry name" value="Carb_kinase_FGGY"/>
</dbReference>
<dbReference type="UniPathway" id="UPA00618">
    <property type="reaction ID" value="UER00672"/>
</dbReference>
<dbReference type="InterPro" id="IPR005999">
    <property type="entry name" value="Glycerol_kin"/>
</dbReference>
<dbReference type="InterPro" id="IPR018485">
    <property type="entry name" value="FGGY_C"/>
</dbReference>
<keyword evidence="5 10" id="KW-0418">Kinase</keyword>
<evidence type="ECO:0000256" key="9">
    <source>
        <dbReference type="ARBA" id="ARBA00054633"/>
    </source>
</evidence>
<dbReference type="Pfam" id="PF02782">
    <property type="entry name" value="FGGY_C"/>
    <property type="match status" value="1"/>
</dbReference>
<evidence type="ECO:0000259" key="12">
    <source>
        <dbReference type="Pfam" id="PF00370"/>
    </source>
</evidence>
<dbReference type="GO" id="GO:0019563">
    <property type="term" value="P:glycerol catabolic process"/>
    <property type="evidence" value="ECO:0007669"/>
    <property type="project" value="UniProtKB-UniRule"/>
</dbReference>
<feature type="binding site" evidence="10">
    <location>
        <position position="265"/>
    </location>
    <ligand>
        <name>sn-glycerol 3-phosphate</name>
        <dbReference type="ChEBI" id="CHEBI:57597"/>
    </ligand>
</feature>
<evidence type="ECO:0000256" key="1">
    <source>
        <dbReference type="ARBA" id="ARBA00005190"/>
    </source>
</evidence>
<evidence type="ECO:0000313" key="15">
    <source>
        <dbReference type="Proteomes" id="UP000325957"/>
    </source>
</evidence>
<gene>
    <name evidence="10 14" type="primary">glpK</name>
    <name evidence="14" type="ORF">FCK90_04135</name>
</gene>
<sequence>MNTEATTDTNLEHKADDPGTQQYVMAIDQGTTSSRAIIFNHAGEIVSTGQLEHEQIFPKAGWVEHDPQEIWRNVRKVVADALAVAELTAGDLAAVGITNQRETAVVWDKTTGKPVYNAIVWQDTRTAKLAERLGGDEGADKYKDRVGLPLASYFSGPKITWILENVEGAREKAENGDLLFGNTDSWLIWNMTGGTNGGVHVTDVTNASRTLLMNLETLDWNAEIAEDMGVPLSMLPEIRSSSEVYGVGRQAGFLRDVPIAGILGDQQAAMFGQACFEPGMGKNTYGTGSFVLMNVGDKVVHSKHGLLSTVCYKLGDAAPVYALEGSIAVTGSLIQWLRDNLGLVSSASDVEALAREVEDNGGAYFVPAFSGLFAPYWRDDARGALVGLTRYVNKSHIARAALEATAYQSREVVEAMNKDAGVDMQELKVDGGMTANELLMQFQADQLDIPVIRPKVTETTALGAAYAAGIAVGFWSGTADVSANWAEDTRWEPQEDPETTAKYFRNWKKAVTKTFDWVDEDVD</sequence>
<evidence type="ECO:0000256" key="7">
    <source>
        <dbReference type="ARBA" id="ARBA00022840"/>
    </source>
</evidence>
<proteinExistence type="inferred from homology"/>
<feature type="binding site" evidence="10">
    <location>
        <position position="331"/>
    </location>
    <ligand>
        <name>ADP</name>
        <dbReference type="ChEBI" id="CHEBI:456216"/>
    </ligand>
</feature>
<feature type="binding site" evidence="10">
    <location>
        <position position="101"/>
    </location>
    <ligand>
        <name>sn-glycerol 3-phosphate</name>
        <dbReference type="ChEBI" id="CHEBI:57597"/>
    </ligand>
</feature>
<name>A0A5J5L298_9MICC</name>
<comment type="pathway">
    <text evidence="1 10">Polyol metabolism; glycerol degradation via glycerol kinase pathway; sn-glycerol 3-phosphate from glycerol: step 1/1.</text>
</comment>
<feature type="binding site" evidence="10">
    <location>
        <position position="102"/>
    </location>
    <ligand>
        <name>sn-glycerol 3-phosphate</name>
        <dbReference type="ChEBI" id="CHEBI:57597"/>
    </ligand>
</feature>
<feature type="domain" description="Carbohydrate kinase FGGY N-terminal" evidence="12">
    <location>
        <begin position="23"/>
        <end position="272"/>
    </location>
</feature>
<feature type="binding site" evidence="10">
    <location>
        <position position="31"/>
    </location>
    <ligand>
        <name>ADP</name>
        <dbReference type="ChEBI" id="CHEBI:456216"/>
    </ligand>
</feature>
<feature type="binding site" evidence="10">
    <location>
        <position position="35"/>
    </location>
    <ligand>
        <name>ADP</name>
        <dbReference type="ChEBI" id="CHEBI:456216"/>
    </ligand>
</feature>
<keyword evidence="15" id="KW-1185">Reference proteome</keyword>
<feature type="binding site" evidence="10">
    <location>
        <position position="33"/>
    </location>
    <ligand>
        <name>ATP</name>
        <dbReference type="ChEBI" id="CHEBI:30616"/>
    </ligand>
</feature>
<dbReference type="CDD" id="cd07769">
    <property type="entry name" value="ASKHA_NBD_FGGY_GK"/>
    <property type="match status" value="1"/>
</dbReference>
<dbReference type="AlphaFoldDB" id="A0A5J5L298"/>
<feature type="binding site" evidence="10">
    <location>
        <position position="153"/>
    </location>
    <ligand>
        <name>glycerol</name>
        <dbReference type="ChEBI" id="CHEBI:17754"/>
    </ligand>
</feature>
<feature type="binding site" evidence="10">
    <location>
        <position position="153"/>
    </location>
    <ligand>
        <name>sn-glycerol 3-phosphate</name>
        <dbReference type="ChEBI" id="CHEBI:57597"/>
    </ligand>
</feature>
<keyword evidence="3 10" id="KW-0808">Transferase</keyword>
<feature type="binding site" evidence="10">
    <location>
        <position position="335"/>
    </location>
    <ligand>
        <name>ATP</name>
        <dbReference type="ChEBI" id="CHEBI:30616"/>
    </ligand>
</feature>
<evidence type="ECO:0000256" key="5">
    <source>
        <dbReference type="ARBA" id="ARBA00022777"/>
    </source>
</evidence>
<keyword evidence="7 10" id="KW-0067">ATP-binding</keyword>
<feature type="domain" description="Carbohydrate kinase FGGY C-terminal" evidence="13">
    <location>
        <begin position="282"/>
        <end position="471"/>
    </location>
</feature>
<dbReference type="Proteomes" id="UP000325957">
    <property type="component" value="Unassembled WGS sequence"/>
</dbReference>
<dbReference type="PROSITE" id="PS00445">
    <property type="entry name" value="FGGY_KINASES_2"/>
    <property type="match status" value="1"/>
</dbReference>
<keyword evidence="4 10" id="KW-0547">Nucleotide-binding</keyword>
<feature type="binding site" evidence="10">
    <location>
        <position position="287"/>
    </location>
    <ligand>
        <name>ADP</name>
        <dbReference type="ChEBI" id="CHEBI:456216"/>
    </ligand>
</feature>
<feature type="binding site" evidence="10">
    <location>
        <position position="101"/>
    </location>
    <ligand>
        <name>glycerol</name>
        <dbReference type="ChEBI" id="CHEBI:17754"/>
    </ligand>
</feature>
<keyword evidence="6 10" id="KW-0319">Glycerol metabolism</keyword>
<feature type="binding site" evidence="10">
    <location>
        <position position="31"/>
    </location>
    <ligand>
        <name>sn-glycerol 3-phosphate</name>
        <dbReference type="ChEBI" id="CHEBI:57597"/>
    </ligand>
</feature>
<dbReference type="HAMAP" id="MF_00186">
    <property type="entry name" value="Glycerol_kin"/>
    <property type="match status" value="1"/>
</dbReference>
<dbReference type="GO" id="GO:0005524">
    <property type="term" value="F:ATP binding"/>
    <property type="evidence" value="ECO:0007669"/>
    <property type="project" value="UniProtKB-UniRule"/>
</dbReference>
<feature type="binding site" evidence="10">
    <location>
        <position position="31"/>
    </location>
    <ligand>
        <name>ATP</name>
        <dbReference type="ChEBI" id="CHEBI:30616"/>
    </ligand>
</feature>
<dbReference type="InterPro" id="IPR018483">
    <property type="entry name" value="Carb_kinase_FGGY_CS"/>
</dbReference>
<dbReference type="PROSITE" id="PS00933">
    <property type="entry name" value="FGGY_KINASES_1"/>
    <property type="match status" value="1"/>
</dbReference>
<organism evidence="14 15">
    <name type="scientific">Kocuria coralli</name>
    <dbReference type="NCBI Taxonomy" id="1461025"/>
    <lineage>
        <taxon>Bacteria</taxon>
        <taxon>Bacillati</taxon>
        <taxon>Actinomycetota</taxon>
        <taxon>Actinomycetes</taxon>
        <taxon>Micrococcales</taxon>
        <taxon>Micrococcaceae</taxon>
        <taxon>Kocuria</taxon>
    </lineage>
</organism>
<dbReference type="InterPro" id="IPR043129">
    <property type="entry name" value="ATPase_NBD"/>
</dbReference>
<feature type="binding site" evidence="10">
    <location>
        <position position="32"/>
    </location>
    <ligand>
        <name>ATP</name>
        <dbReference type="ChEBI" id="CHEBI:30616"/>
    </ligand>
</feature>
<evidence type="ECO:0000256" key="3">
    <source>
        <dbReference type="ARBA" id="ARBA00022679"/>
    </source>
</evidence>
<dbReference type="EMBL" id="SZWF01000003">
    <property type="protein sequence ID" value="KAA9395101.1"/>
    <property type="molecule type" value="Genomic_DNA"/>
</dbReference>
<comment type="catalytic activity">
    <reaction evidence="8 10">
        <text>glycerol + ATP = sn-glycerol 3-phosphate + ADP + H(+)</text>
        <dbReference type="Rhea" id="RHEA:21644"/>
        <dbReference type="ChEBI" id="CHEBI:15378"/>
        <dbReference type="ChEBI" id="CHEBI:17754"/>
        <dbReference type="ChEBI" id="CHEBI:30616"/>
        <dbReference type="ChEBI" id="CHEBI:57597"/>
        <dbReference type="ChEBI" id="CHEBI:456216"/>
        <dbReference type="EC" id="2.7.1.30"/>
    </reaction>
</comment>
<dbReference type="EC" id="2.7.1.30" evidence="10"/>
<dbReference type="NCBIfam" id="TIGR01311">
    <property type="entry name" value="glycerol_kin"/>
    <property type="match status" value="1"/>
</dbReference>
<feature type="binding site" evidence="10">
    <location>
        <position position="432"/>
    </location>
    <ligand>
        <name>ATP</name>
        <dbReference type="ChEBI" id="CHEBI:30616"/>
    </ligand>
</feature>
<comment type="function">
    <text evidence="9 10">Key enzyme in the regulation of glycerol uptake and metabolism. Catalyzes the phosphorylation of glycerol to yield sn-glycerol 3-phosphate.</text>
</comment>